<dbReference type="GO" id="GO:0005375">
    <property type="term" value="F:copper ion transmembrane transporter activity"/>
    <property type="evidence" value="ECO:0007669"/>
    <property type="project" value="UniProtKB-UniRule"/>
</dbReference>
<dbReference type="PANTHER" id="PTHR12483">
    <property type="entry name" value="SOLUTE CARRIER FAMILY 31 COPPER TRANSPORTERS"/>
    <property type="match status" value="1"/>
</dbReference>
<keyword evidence="5" id="KW-0813">Transport</keyword>
<keyword evidence="2 5" id="KW-0812">Transmembrane</keyword>
<comment type="similarity">
    <text evidence="5">Belongs to the copper transporter (Ctr) (TC 1.A.56) family. SLC31A subfamily.</text>
</comment>
<dbReference type="InterPro" id="IPR007274">
    <property type="entry name" value="Cop_transporter"/>
</dbReference>
<dbReference type="STRING" id="1314781.A0A165PC84"/>
<evidence type="ECO:0000313" key="7">
    <source>
        <dbReference type="Proteomes" id="UP000077266"/>
    </source>
</evidence>
<feature type="transmembrane region" description="Helical" evidence="5">
    <location>
        <begin position="43"/>
        <end position="62"/>
    </location>
</feature>
<dbReference type="EMBL" id="KV425890">
    <property type="protein sequence ID" value="KZW01963.1"/>
    <property type="molecule type" value="Genomic_DNA"/>
</dbReference>
<sequence length="213" mass="22829">MIQARHDHGGATDGSGNSTGSSVFHFTGGDVIWFTGWAPSSPGAIAGAAIGLFLLAIVERWLAAMRIVMEAWWKQKAEAVVAARHVQLQDCHPAAEKVVEEGRSSLDVPSVPLRDSVSPRIASVRTSAPFILPHELSRGIFQTTHTAIQYALMLAVMSFQGAYFIAICFGAGVGEFLFGRYGRVPVGFSFDVGSFKLDITLLQYTGSGRSVAL</sequence>
<protein>
    <recommendedName>
        <fullName evidence="5">Copper transport protein</fullName>
    </recommendedName>
</protein>
<accession>A0A165PC84</accession>
<name>A0A165PC84_EXIGL</name>
<keyword evidence="7" id="KW-1185">Reference proteome</keyword>
<dbReference type="Pfam" id="PF04145">
    <property type="entry name" value="Ctr"/>
    <property type="match status" value="1"/>
</dbReference>
<feature type="transmembrane region" description="Helical" evidence="5">
    <location>
        <begin position="150"/>
        <end position="173"/>
    </location>
</feature>
<evidence type="ECO:0000313" key="6">
    <source>
        <dbReference type="EMBL" id="KZW01963.1"/>
    </source>
</evidence>
<gene>
    <name evidence="6" type="ORF">EXIGLDRAFT_829540</name>
</gene>
<dbReference type="AlphaFoldDB" id="A0A165PC84"/>
<evidence type="ECO:0000256" key="2">
    <source>
        <dbReference type="ARBA" id="ARBA00022692"/>
    </source>
</evidence>
<keyword evidence="4 5" id="KW-0472">Membrane</keyword>
<comment type="subcellular location">
    <subcellularLocation>
        <location evidence="1 5">Membrane</location>
        <topology evidence="1 5">Multi-pass membrane protein</topology>
    </subcellularLocation>
</comment>
<organism evidence="6 7">
    <name type="scientific">Exidia glandulosa HHB12029</name>
    <dbReference type="NCBI Taxonomy" id="1314781"/>
    <lineage>
        <taxon>Eukaryota</taxon>
        <taxon>Fungi</taxon>
        <taxon>Dikarya</taxon>
        <taxon>Basidiomycota</taxon>
        <taxon>Agaricomycotina</taxon>
        <taxon>Agaricomycetes</taxon>
        <taxon>Auriculariales</taxon>
        <taxon>Exidiaceae</taxon>
        <taxon>Exidia</taxon>
    </lineage>
</organism>
<proteinExistence type="inferred from homology"/>
<evidence type="ECO:0000256" key="5">
    <source>
        <dbReference type="RuleBase" id="RU367022"/>
    </source>
</evidence>
<dbReference type="OrthoDB" id="73901at2759"/>
<evidence type="ECO:0000256" key="4">
    <source>
        <dbReference type="ARBA" id="ARBA00023136"/>
    </source>
</evidence>
<reference evidence="6 7" key="1">
    <citation type="journal article" date="2016" name="Mol. Biol. Evol.">
        <title>Comparative Genomics of Early-Diverging Mushroom-Forming Fungi Provides Insights into the Origins of Lignocellulose Decay Capabilities.</title>
        <authorList>
            <person name="Nagy L.G."/>
            <person name="Riley R."/>
            <person name="Tritt A."/>
            <person name="Adam C."/>
            <person name="Daum C."/>
            <person name="Floudas D."/>
            <person name="Sun H."/>
            <person name="Yadav J.S."/>
            <person name="Pangilinan J."/>
            <person name="Larsson K.H."/>
            <person name="Matsuura K."/>
            <person name="Barry K."/>
            <person name="Labutti K."/>
            <person name="Kuo R."/>
            <person name="Ohm R.A."/>
            <person name="Bhattacharya S.S."/>
            <person name="Shirouzu T."/>
            <person name="Yoshinaga Y."/>
            <person name="Martin F.M."/>
            <person name="Grigoriev I.V."/>
            <person name="Hibbett D.S."/>
        </authorList>
    </citation>
    <scope>NUCLEOTIDE SEQUENCE [LARGE SCALE GENOMIC DNA]</scope>
    <source>
        <strain evidence="6 7">HHB12029</strain>
    </source>
</reference>
<evidence type="ECO:0000256" key="3">
    <source>
        <dbReference type="ARBA" id="ARBA00022989"/>
    </source>
</evidence>
<keyword evidence="5" id="KW-0187">Copper transport</keyword>
<dbReference type="InParanoid" id="A0A165PC84"/>
<evidence type="ECO:0000256" key="1">
    <source>
        <dbReference type="ARBA" id="ARBA00004141"/>
    </source>
</evidence>
<keyword evidence="5" id="KW-0186">Copper</keyword>
<dbReference type="Proteomes" id="UP000077266">
    <property type="component" value="Unassembled WGS sequence"/>
</dbReference>
<dbReference type="PANTHER" id="PTHR12483:SF27">
    <property type="entry name" value="COPPER TRANSPORT PROTEIN CTR1"/>
    <property type="match status" value="1"/>
</dbReference>
<dbReference type="GO" id="GO:0005886">
    <property type="term" value="C:plasma membrane"/>
    <property type="evidence" value="ECO:0007669"/>
    <property type="project" value="TreeGrafter"/>
</dbReference>
<keyword evidence="3 5" id="KW-1133">Transmembrane helix</keyword>
<keyword evidence="5" id="KW-0406">Ion transport</keyword>